<dbReference type="RefSeq" id="XP_002485942.1">
    <property type="nucleotide sequence ID" value="XM_002485897.1"/>
</dbReference>
<protein>
    <submittedName>
        <fullName evidence="3">Acc synthase, putative</fullName>
    </submittedName>
</protein>
<dbReference type="GO" id="GO:0006520">
    <property type="term" value="P:amino acid metabolic process"/>
    <property type="evidence" value="ECO:0007669"/>
    <property type="project" value="TreeGrafter"/>
</dbReference>
<dbReference type="InterPro" id="IPR050478">
    <property type="entry name" value="Ethylene_sulfur-biosynth"/>
</dbReference>
<reference evidence="4" key="1">
    <citation type="journal article" date="2015" name="Genome Announc.">
        <title>Genome sequence of the AIDS-associated pathogen Penicillium marneffei (ATCC18224) and its near taxonomic relative Talaromyces stipitatus (ATCC10500).</title>
        <authorList>
            <person name="Nierman W.C."/>
            <person name="Fedorova-Abrams N.D."/>
            <person name="Andrianopoulos A."/>
        </authorList>
    </citation>
    <scope>NUCLEOTIDE SEQUENCE [LARGE SCALE GENOMIC DNA]</scope>
    <source>
        <strain evidence="4">ATCC 10500 / CBS 375.48 / QM 6759 / NRRL 1006</strain>
    </source>
</reference>
<dbReference type="STRING" id="441959.B8MMF0"/>
<dbReference type="PRINTS" id="PR00753">
    <property type="entry name" value="ACCSYNTHASE"/>
</dbReference>
<dbReference type="GeneID" id="8105399"/>
<dbReference type="InParanoid" id="B8MMF0"/>
<dbReference type="InterPro" id="IPR015421">
    <property type="entry name" value="PyrdxlP-dep_Trfase_major"/>
</dbReference>
<evidence type="ECO:0000256" key="1">
    <source>
        <dbReference type="ARBA" id="ARBA00022898"/>
    </source>
</evidence>
<dbReference type="VEuPathDB" id="FungiDB:TSTA_099560"/>
<dbReference type="Gene3D" id="3.90.1150.10">
    <property type="entry name" value="Aspartate Aminotransferase, domain 1"/>
    <property type="match status" value="1"/>
</dbReference>
<accession>B8MMF0</accession>
<sequence>MANFHVSQRGAYNLKYRDNFEAQSARHQELWTPTNPNGRIFMDVAENSLLHDEVADFISRKIKIEPNDHLTYGSGPRGSLRLKKAAASFLENSFKGRDPVKSEDILVFPGLAGAIDAVTWAICDEGEGVLVCLPMYNGFNVDIPTRTGAVVVEVPFHSVDGYSGLEDVFDPDTNRRALEAAMDHAKKNGVSIRALLISQPHNPLGRCYPQETLLEMAAFCGRNGIHLISDEIYAHSVFDNPALHHWPVFTSILALDISSHIDKSMVHVLYGASKDFCVNGLRLGLLYSRNAALLGAISTNCVFSWVPHIVQDIWASMLEDHEWRKTFFAKNQSIMANNYALVIKFFKEQDIGFFHMNAATFVWVDLRRYMLPRNMRSRDAYPMLQVTDPNVGLYLEREAKVIRICSRNGVMIKPGSAYKTEELGWFRVTFTLPEHVLLEGLRRIRKSLKEIEKLGGDSTRL</sequence>
<dbReference type="PANTHER" id="PTHR43795">
    <property type="entry name" value="BIFUNCTIONAL ASPARTATE AMINOTRANSFERASE AND GLUTAMATE/ASPARTATE-PREPHENATE AMINOTRANSFERASE-RELATED"/>
    <property type="match status" value="1"/>
</dbReference>
<dbReference type="Pfam" id="PF00155">
    <property type="entry name" value="Aminotran_1_2"/>
    <property type="match status" value="1"/>
</dbReference>
<dbReference type="InterPro" id="IPR004839">
    <property type="entry name" value="Aminotransferase_I/II_large"/>
</dbReference>
<dbReference type="PhylomeDB" id="B8MMF0"/>
<dbReference type="OMA" id="TGWYRIT"/>
<dbReference type="CDD" id="cd00609">
    <property type="entry name" value="AAT_like"/>
    <property type="match status" value="1"/>
</dbReference>
<dbReference type="Gene3D" id="3.40.640.10">
    <property type="entry name" value="Type I PLP-dependent aspartate aminotransferase-like (Major domain)"/>
    <property type="match status" value="1"/>
</dbReference>
<dbReference type="Proteomes" id="UP000001745">
    <property type="component" value="Unassembled WGS sequence"/>
</dbReference>
<dbReference type="OrthoDB" id="7042322at2759"/>
<dbReference type="AlphaFoldDB" id="B8MMF0"/>
<dbReference type="PANTHER" id="PTHR43795:SF39">
    <property type="entry name" value="AMINOTRANSFERASE CLASS I_CLASSII DOMAIN-CONTAINING PROTEIN"/>
    <property type="match status" value="1"/>
</dbReference>
<dbReference type="EMBL" id="EQ962658">
    <property type="protein sequence ID" value="EED13704.1"/>
    <property type="molecule type" value="Genomic_DNA"/>
</dbReference>
<feature type="domain" description="Aminotransferase class I/classII large" evidence="2">
    <location>
        <begin position="41"/>
        <end position="444"/>
    </location>
</feature>
<gene>
    <name evidence="3" type="ORF">TSTA_099560</name>
</gene>
<evidence type="ECO:0000259" key="2">
    <source>
        <dbReference type="Pfam" id="PF00155"/>
    </source>
</evidence>
<keyword evidence="1" id="KW-0663">Pyridoxal phosphate</keyword>
<dbReference type="GO" id="GO:0030170">
    <property type="term" value="F:pyridoxal phosphate binding"/>
    <property type="evidence" value="ECO:0007669"/>
    <property type="project" value="InterPro"/>
</dbReference>
<dbReference type="GO" id="GO:0008483">
    <property type="term" value="F:transaminase activity"/>
    <property type="evidence" value="ECO:0007669"/>
    <property type="project" value="TreeGrafter"/>
</dbReference>
<evidence type="ECO:0000313" key="4">
    <source>
        <dbReference type="Proteomes" id="UP000001745"/>
    </source>
</evidence>
<name>B8MMF0_TALSN</name>
<dbReference type="InterPro" id="IPR015422">
    <property type="entry name" value="PyrdxlP-dep_Trfase_small"/>
</dbReference>
<organism evidence="3 4">
    <name type="scientific">Talaromyces stipitatus (strain ATCC 10500 / CBS 375.48 / QM 6759 / NRRL 1006)</name>
    <name type="common">Penicillium stipitatum</name>
    <dbReference type="NCBI Taxonomy" id="441959"/>
    <lineage>
        <taxon>Eukaryota</taxon>
        <taxon>Fungi</taxon>
        <taxon>Dikarya</taxon>
        <taxon>Ascomycota</taxon>
        <taxon>Pezizomycotina</taxon>
        <taxon>Eurotiomycetes</taxon>
        <taxon>Eurotiomycetidae</taxon>
        <taxon>Eurotiales</taxon>
        <taxon>Trichocomaceae</taxon>
        <taxon>Talaromyces</taxon>
        <taxon>Talaromyces sect. Talaromyces</taxon>
    </lineage>
</organism>
<dbReference type="eggNOG" id="KOG0256">
    <property type="taxonomic scope" value="Eukaryota"/>
</dbReference>
<dbReference type="HOGENOM" id="CLU_017584_1_2_1"/>
<keyword evidence="4" id="KW-1185">Reference proteome</keyword>
<dbReference type="SUPFAM" id="SSF53383">
    <property type="entry name" value="PLP-dependent transferases"/>
    <property type="match status" value="1"/>
</dbReference>
<evidence type="ECO:0000313" key="3">
    <source>
        <dbReference type="EMBL" id="EED13704.1"/>
    </source>
</evidence>
<dbReference type="InterPro" id="IPR015424">
    <property type="entry name" value="PyrdxlP-dep_Trfase"/>
</dbReference>
<proteinExistence type="predicted"/>